<dbReference type="RefSeq" id="XP_008616828.1">
    <property type="nucleotide sequence ID" value="XM_008618606.1"/>
</dbReference>
<evidence type="ECO:0000313" key="1">
    <source>
        <dbReference type="EMBL" id="EQC29762.1"/>
    </source>
</evidence>
<evidence type="ECO:0008006" key="3">
    <source>
        <dbReference type="Google" id="ProtNLM"/>
    </source>
</evidence>
<dbReference type="Pfam" id="PF14388">
    <property type="entry name" value="DUF4419"/>
    <property type="match status" value="1"/>
</dbReference>
<proteinExistence type="predicted"/>
<reference evidence="1 2" key="1">
    <citation type="submission" date="2012-04" db="EMBL/GenBank/DDBJ databases">
        <title>The Genome Sequence of Saprolegnia declina VS20.</title>
        <authorList>
            <consortium name="The Broad Institute Genome Sequencing Platform"/>
            <person name="Russ C."/>
            <person name="Nusbaum C."/>
            <person name="Tyler B."/>
            <person name="van West P."/>
            <person name="Dieguez-Uribeondo J."/>
            <person name="de Bruijn I."/>
            <person name="Tripathy S."/>
            <person name="Jiang R."/>
            <person name="Young S.K."/>
            <person name="Zeng Q."/>
            <person name="Gargeya S."/>
            <person name="Fitzgerald M."/>
            <person name="Haas B."/>
            <person name="Abouelleil A."/>
            <person name="Alvarado L."/>
            <person name="Arachchi H.M."/>
            <person name="Berlin A."/>
            <person name="Chapman S.B."/>
            <person name="Goldberg J."/>
            <person name="Griggs A."/>
            <person name="Gujja S."/>
            <person name="Hansen M."/>
            <person name="Howarth C."/>
            <person name="Imamovic A."/>
            <person name="Larimer J."/>
            <person name="McCowen C."/>
            <person name="Montmayeur A."/>
            <person name="Murphy C."/>
            <person name="Neiman D."/>
            <person name="Pearson M."/>
            <person name="Priest M."/>
            <person name="Roberts A."/>
            <person name="Saif S."/>
            <person name="Shea T."/>
            <person name="Sisk P."/>
            <person name="Sykes S."/>
            <person name="Wortman J."/>
            <person name="Nusbaum C."/>
            <person name="Birren B."/>
        </authorList>
    </citation>
    <scope>NUCLEOTIDE SEQUENCE [LARGE SCALE GENOMIC DNA]</scope>
    <source>
        <strain evidence="1 2">VS20</strain>
    </source>
</reference>
<dbReference type="Proteomes" id="UP000030762">
    <property type="component" value="Unassembled WGS sequence"/>
</dbReference>
<dbReference type="InterPro" id="IPR025533">
    <property type="entry name" value="DUF4419"/>
</dbReference>
<keyword evidence="2" id="KW-1185">Reference proteome</keyword>
<dbReference type="InParanoid" id="T0RIR5"/>
<protein>
    <recommendedName>
        <fullName evidence="3">DUF4419 domain-containing protein</fullName>
    </recommendedName>
</protein>
<dbReference type="VEuPathDB" id="FungiDB:SDRG_12533"/>
<gene>
    <name evidence="1" type="ORF">SDRG_12533</name>
</gene>
<evidence type="ECO:0000313" key="2">
    <source>
        <dbReference type="Proteomes" id="UP000030762"/>
    </source>
</evidence>
<dbReference type="STRING" id="1156394.T0RIR5"/>
<dbReference type="PANTHER" id="PTHR31252">
    <property type="entry name" value="DUF4419 DOMAIN-CONTAINING PROTEIN"/>
    <property type="match status" value="1"/>
</dbReference>
<organism evidence="1 2">
    <name type="scientific">Saprolegnia diclina (strain VS20)</name>
    <dbReference type="NCBI Taxonomy" id="1156394"/>
    <lineage>
        <taxon>Eukaryota</taxon>
        <taxon>Sar</taxon>
        <taxon>Stramenopiles</taxon>
        <taxon>Oomycota</taxon>
        <taxon>Saprolegniomycetes</taxon>
        <taxon>Saprolegniales</taxon>
        <taxon>Saprolegniaceae</taxon>
        <taxon>Saprolegnia</taxon>
    </lineage>
</organism>
<dbReference type="AlphaFoldDB" id="T0RIR5"/>
<dbReference type="OMA" id="NDAPERM"/>
<dbReference type="eggNOG" id="ENOG502RPX4">
    <property type="taxonomic scope" value="Eukaryota"/>
</dbReference>
<name>T0RIR5_SAPDV</name>
<accession>T0RIR5</accession>
<sequence>MVTFAVSSVERNVCKATPSDRQPITTLKAFAKEGCRDIVQATHLGPVVASESGFVRGVIEAYNNHHDLVLRPDDIWLAILIQFGLYVDGNAEELRSSLVKHEDKKELVVYDVGTLYSVDFGALSKQMVDKMDEHLVDPTLKQWVLPSFSTTTDHDVVVASVVLMATMKKYFSYKFCLECGIPQVTLLGTVDDWQDIRHRLDKLAVYGVRMTQWTTMLAPILDQFVAAAQGQADAAFWDRICSHEGGGSGPSYLNGWISVFCVFNDQGKWQGDKMTNRVLQRKPDTEMHGGGIPYHYVDVMYDFPLVDMQDIPPGYVTVDVTIDDNGIKYKALMFAGHMAYSLGENKASIAPSLSWAIALKNGEPTPEEVNPFGH</sequence>
<dbReference type="GeneID" id="19953260"/>
<dbReference type="PANTHER" id="PTHR31252:SF11">
    <property type="entry name" value="DUF4419 DOMAIN-CONTAINING PROTEIN"/>
    <property type="match status" value="1"/>
</dbReference>
<dbReference type="OrthoDB" id="2094911at2759"/>
<dbReference type="EMBL" id="JH767181">
    <property type="protein sequence ID" value="EQC29762.1"/>
    <property type="molecule type" value="Genomic_DNA"/>
</dbReference>